<dbReference type="AlphaFoldDB" id="A0A382YQE5"/>
<proteinExistence type="predicted"/>
<name>A0A382YQE5_9ZZZZ</name>
<feature type="non-terminal residue" evidence="1">
    <location>
        <position position="33"/>
    </location>
</feature>
<evidence type="ECO:0000313" key="1">
    <source>
        <dbReference type="EMBL" id="SVD85199.1"/>
    </source>
</evidence>
<protein>
    <submittedName>
        <fullName evidence="1">Uncharacterized protein</fullName>
    </submittedName>
</protein>
<sequence length="33" mass="3923">MENNQTEVYVLPWGLESSYDKVLRQNQKISKPQ</sequence>
<gene>
    <name evidence="1" type="ORF">METZ01_LOCUS438053</name>
</gene>
<reference evidence="1" key="1">
    <citation type="submission" date="2018-05" db="EMBL/GenBank/DDBJ databases">
        <authorList>
            <person name="Lanie J.A."/>
            <person name="Ng W.-L."/>
            <person name="Kazmierczak K.M."/>
            <person name="Andrzejewski T.M."/>
            <person name="Davidsen T.M."/>
            <person name="Wayne K.J."/>
            <person name="Tettelin H."/>
            <person name="Glass J.I."/>
            <person name="Rusch D."/>
            <person name="Podicherti R."/>
            <person name="Tsui H.-C.T."/>
            <person name="Winkler M.E."/>
        </authorList>
    </citation>
    <scope>NUCLEOTIDE SEQUENCE</scope>
</reference>
<accession>A0A382YQE5</accession>
<dbReference type="EMBL" id="UINC01177513">
    <property type="protein sequence ID" value="SVD85199.1"/>
    <property type="molecule type" value="Genomic_DNA"/>
</dbReference>
<organism evidence="1">
    <name type="scientific">marine metagenome</name>
    <dbReference type="NCBI Taxonomy" id="408172"/>
    <lineage>
        <taxon>unclassified sequences</taxon>
        <taxon>metagenomes</taxon>
        <taxon>ecological metagenomes</taxon>
    </lineage>
</organism>